<evidence type="ECO:0000256" key="1">
    <source>
        <dbReference type="SAM" id="MobiDB-lite"/>
    </source>
</evidence>
<keyword evidence="3" id="KW-1185">Reference proteome</keyword>
<dbReference type="Proteomes" id="UP000735302">
    <property type="component" value="Unassembled WGS sequence"/>
</dbReference>
<accession>A0AAV4AB86</accession>
<dbReference type="AlphaFoldDB" id="A0AAV4AB86"/>
<evidence type="ECO:0000313" key="2">
    <source>
        <dbReference type="EMBL" id="GFO04095.1"/>
    </source>
</evidence>
<comment type="caution">
    <text evidence="2">The sequence shown here is derived from an EMBL/GenBank/DDBJ whole genome shotgun (WGS) entry which is preliminary data.</text>
</comment>
<organism evidence="2 3">
    <name type="scientific">Plakobranchus ocellatus</name>
    <dbReference type="NCBI Taxonomy" id="259542"/>
    <lineage>
        <taxon>Eukaryota</taxon>
        <taxon>Metazoa</taxon>
        <taxon>Spiralia</taxon>
        <taxon>Lophotrochozoa</taxon>
        <taxon>Mollusca</taxon>
        <taxon>Gastropoda</taxon>
        <taxon>Heterobranchia</taxon>
        <taxon>Euthyneura</taxon>
        <taxon>Panpulmonata</taxon>
        <taxon>Sacoglossa</taxon>
        <taxon>Placobranchoidea</taxon>
        <taxon>Plakobranchidae</taxon>
        <taxon>Plakobranchus</taxon>
    </lineage>
</organism>
<evidence type="ECO:0000313" key="3">
    <source>
        <dbReference type="Proteomes" id="UP000735302"/>
    </source>
</evidence>
<gene>
    <name evidence="2" type="ORF">PoB_003060000</name>
</gene>
<proteinExistence type="predicted"/>
<name>A0AAV4AB86_9GAST</name>
<feature type="region of interest" description="Disordered" evidence="1">
    <location>
        <begin position="79"/>
        <end position="127"/>
    </location>
</feature>
<reference evidence="2 3" key="1">
    <citation type="journal article" date="2021" name="Elife">
        <title>Chloroplast acquisition without the gene transfer in kleptoplastic sea slugs, Plakobranchus ocellatus.</title>
        <authorList>
            <person name="Maeda T."/>
            <person name="Takahashi S."/>
            <person name="Yoshida T."/>
            <person name="Shimamura S."/>
            <person name="Takaki Y."/>
            <person name="Nagai Y."/>
            <person name="Toyoda A."/>
            <person name="Suzuki Y."/>
            <person name="Arimoto A."/>
            <person name="Ishii H."/>
            <person name="Satoh N."/>
            <person name="Nishiyama T."/>
            <person name="Hasebe M."/>
            <person name="Maruyama T."/>
            <person name="Minagawa J."/>
            <person name="Obokata J."/>
            <person name="Shigenobu S."/>
        </authorList>
    </citation>
    <scope>NUCLEOTIDE SEQUENCE [LARGE SCALE GENOMIC DNA]</scope>
</reference>
<sequence>MEPSIEDGRRVCNTSLIPKTLSIIQCTPRCHYLLESVYKTALSGNISQTSFYRRRRERTHLALGRHYTSKHWKGLTVTAPYRSGGTRRRSGERRGEKWKAIFGVSRGRQTSSEREGNRLREPDKENK</sequence>
<feature type="compositionally biased region" description="Basic and acidic residues" evidence="1">
    <location>
        <begin position="111"/>
        <end position="127"/>
    </location>
</feature>
<dbReference type="EMBL" id="BLXT01003735">
    <property type="protein sequence ID" value="GFO04095.1"/>
    <property type="molecule type" value="Genomic_DNA"/>
</dbReference>
<protein>
    <submittedName>
        <fullName evidence="2">Uncharacterized protein</fullName>
    </submittedName>
</protein>